<proteinExistence type="predicted"/>
<sequence>MKKEEIKEKKELEELKMRSELQNAIREQAREDEQEQSRNFTLRKILGGDFLTARMIRQQIGLILLIVFFTIIYISNRYSCDKNLIEIDRLNKELQDAKFKALSSSSELTERCRESNVLQMLKNNKDSTLKIPSQPPYIINIPEK</sequence>
<name>A0ABX2AZ33_9BACT</name>
<evidence type="ECO:0008006" key="5">
    <source>
        <dbReference type="Google" id="ProtNLM"/>
    </source>
</evidence>
<comment type="caution">
    <text evidence="3">The sequence shown here is derived from an EMBL/GenBank/DDBJ whole genome shotgun (WGS) entry which is preliminary data.</text>
</comment>
<keyword evidence="2" id="KW-1133">Transmembrane helix</keyword>
<dbReference type="InterPro" id="IPR045755">
    <property type="entry name" value="FtsL-like"/>
</dbReference>
<evidence type="ECO:0000313" key="3">
    <source>
        <dbReference type="EMBL" id="NPE24062.1"/>
    </source>
</evidence>
<feature type="transmembrane region" description="Helical" evidence="2">
    <location>
        <begin position="60"/>
        <end position="78"/>
    </location>
</feature>
<dbReference type="Proteomes" id="UP000820977">
    <property type="component" value="Unassembled WGS sequence"/>
</dbReference>
<dbReference type="RefSeq" id="WP_172343588.1">
    <property type="nucleotide sequence ID" value="NZ_CASTNK010000001.1"/>
</dbReference>
<keyword evidence="2" id="KW-0472">Membrane</keyword>
<gene>
    <name evidence="3" type="ORF">HPS54_00780</name>
</gene>
<protein>
    <recommendedName>
        <fullName evidence="5">Cell division protein FtsL</fullName>
    </recommendedName>
</protein>
<reference evidence="3 4" key="1">
    <citation type="submission" date="2020-05" db="EMBL/GenBank/DDBJ databases">
        <title>Distinct polysaccharide utilization as determinants for interspecies competition between intestinal Prevotella spp.</title>
        <authorList>
            <person name="Galvez E.J.C."/>
            <person name="Iljazovic A."/>
            <person name="Strowig T."/>
        </authorList>
    </citation>
    <scope>NUCLEOTIDE SEQUENCE [LARGE SCALE GENOMIC DNA]</scope>
    <source>
        <strain evidence="3 4">PCHR</strain>
    </source>
</reference>
<evidence type="ECO:0000256" key="1">
    <source>
        <dbReference type="SAM" id="Coils"/>
    </source>
</evidence>
<evidence type="ECO:0000313" key="4">
    <source>
        <dbReference type="Proteomes" id="UP000820977"/>
    </source>
</evidence>
<keyword evidence="2" id="KW-0812">Transmembrane</keyword>
<dbReference type="Pfam" id="PF19579">
    <property type="entry name" value="FtsL_2"/>
    <property type="match status" value="1"/>
</dbReference>
<keyword evidence="1" id="KW-0175">Coiled coil</keyword>
<evidence type="ECO:0000256" key="2">
    <source>
        <dbReference type="SAM" id="Phobius"/>
    </source>
</evidence>
<keyword evidence="4" id="KW-1185">Reference proteome</keyword>
<organism evidence="3 4">
    <name type="scientific">Xylanibacter caecicola</name>
    <dbReference type="NCBI Taxonomy" id="2736294"/>
    <lineage>
        <taxon>Bacteria</taxon>
        <taxon>Pseudomonadati</taxon>
        <taxon>Bacteroidota</taxon>
        <taxon>Bacteroidia</taxon>
        <taxon>Bacteroidales</taxon>
        <taxon>Prevotellaceae</taxon>
        <taxon>Xylanibacter</taxon>
    </lineage>
</organism>
<dbReference type="EMBL" id="JABKKJ010000001">
    <property type="protein sequence ID" value="NPE24062.1"/>
    <property type="molecule type" value="Genomic_DNA"/>
</dbReference>
<feature type="coiled-coil region" evidence="1">
    <location>
        <begin position="2"/>
        <end position="32"/>
    </location>
</feature>
<accession>A0ABX2AZ33</accession>